<accession>A0A7X6DNQ8</accession>
<comment type="function">
    <text evidence="1">Specifically methylates the cytosine at position 967 (m5C967) of 16S rRNA.</text>
</comment>
<evidence type="ECO:0000313" key="16">
    <source>
        <dbReference type="EMBL" id="NKE70545.1"/>
    </source>
</evidence>
<dbReference type="InterPro" id="IPR001678">
    <property type="entry name" value="MeTrfase_RsmB-F_NOP2_dom"/>
</dbReference>
<evidence type="ECO:0000256" key="13">
    <source>
        <dbReference type="PROSITE-ProRule" id="PRU01023"/>
    </source>
</evidence>
<evidence type="ECO:0000256" key="6">
    <source>
        <dbReference type="ARBA" id="ARBA00022603"/>
    </source>
</evidence>
<evidence type="ECO:0000256" key="2">
    <source>
        <dbReference type="ARBA" id="ARBA00004496"/>
    </source>
</evidence>
<dbReference type="GO" id="GO:0006355">
    <property type="term" value="P:regulation of DNA-templated transcription"/>
    <property type="evidence" value="ECO:0007669"/>
    <property type="project" value="InterPro"/>
</dbReference>
<comment type="caution">
    <text evidence="16">The sequence shown here is derived from an EMBL/GenBank/DDBJ whole genome shotgun (WGS) entry which is preliminary data.</text>
</comment>
<feature type="domain" description="SAM-dependent MTase RsmB/NOP-type" evidence="15">
    <location>
        <begin position="181"/>
        <end position="453"/>
    </location>
</feature>
<evidence type="ECO:0000256" key="14">
    <source>
        <dbReference type="SAM" id="MobiDB-lite"/>
    </source>
</evidence>
<keyword evidence="7 13" id="KW-0808">Transferase</keyword>
<dbReference type="PANTHER" id="PTHR22807">
    <property type="entry name" value="NOP2 YEAST -RELATED NOL1/NOP2/FMU SUN DOMAIN-CONTAINING"/>
    <property type="match status" value="1"/>
</dbReference>
<evidence type="ECO:0000256" key="9">
    <source>
        <dbReference type="ARBA" id="ARBA00022884"/>
    </source>
</evidence>
<keyword evidence="4" id="KW-0963">Cytoplasm</keyword>
<dbReference type="InterPro" id="IPR035926">
    <property type="entry name" value="NusB-like_sf"/>
</dbReference>
<dbReference type="EMBL" id="VTOW01000001">
    <property type="protein sequence ID" value="NKE70545.1"/>
    <property type="molecule type" value="Genomic_DNA"/>
</dbReference>
<evidence type="ECO:0000313" key="17">
    <source>
        <dbReference type="Proteomes" id="UP000534783"/>
    </source>
</evidence>
<feature type="binding site" evidence="13">
    <location>
        <position position="294"/>
    </location>
    <ligand>
        <name>S-adenosyl-L-methionine</name>
        <dbReference type="ChEBI" id="CHEBI:59789"/>
    </ligand>
</feature>
<keyword evidence="6 13" id="KW-0489">Methyltransferase</keyword>
<organism evidence="16 17">
    <name type="scientific">Candidatus Manganitrophus noduliformans</name>
    <dbReference type="NCBI Taxonomy" id="2606439"/>
    <lineage>
        <taxon>Bacteria</taxon>
        <taxon>Pseudomonadati</taxon>
        <taxon>Nitrospirota</taxon>
        <taxon>Nitrospiria</taxon>
        <taxon>Candidatus Troglogloeales</taxon>
        <taxon>Candidatus Manganitrophaceae</taxon>
        <taxon>Candidatus Manganitrophus</taxon>
    </lineage>
</organism>
<reference evidence="16 17" key="1">
    <citation type="journal article" date="2020" name="Nature">
        <title>Bacterial chemolithoautotrophy via manganese oxidation.</title>
        <authorList>
            <person name="Yu H."/>
            <person name="Leadbetter J.R."/>
        </authorList>
    </citation>
    <scope>NUCLEOTIDE SEQUENCE [LARGE SCALE GENOMIC DNA]</scope>
    <source>
        <strain evidence="16 17">Mn-1</strain>
    </source>
</reference>
<dbReference type="InterPro" id="IPR023267">
    <property type="entry name" value="RCMT"/>
</dbReference>
<evidence type="ECO:0000256" key="3">
    <source>
        <dbReference type="ARBA" id="ARBA00012140"/>
    </source>
</evidence>
<dbReference type="InterPro" id="IPR029063">
    <property type="entry name" value="SAM-dependent_MTases_sf"/>
</dbReference>
<dbReference type="NCBIfam" id="TIGR00563">
    <property type="entry name" value="rsmB"/>
    <property type="match status" value="1"/>
</dbReference>
<dbReference type="SUPFAM" id="SSF48013">
    <property type="entry name" value="NusB-like"/>
    <property type="match status" value="1"/>
</dbReference>
<evidence type="ECO:0000256" key="12">
    <source>
        <dbReference type="ARBA" id="ARBA00047283"/>
    </source>
</evidence>
<comment type="caution">
    <text evidence="13">Lacks conserved residue(s) required for the propagation of feature annotation.</text>
</comment>
<evidence type="ECO:0000256" key="5">
    <source>
        <dbReference type="ARBA" id="ARBA00022552"/>
    </source>
</evidence>
<dbReference type="GO" id="GO:0005737">
    <property type="term" value="C:cytoplasm"/>
    <property type="evidence" value="ECO:0007669"/>
    <property type="project" value="UniProtKB-SubCell"/>
</dbReference>
<dbReference type="EC" id="2.1.1.176" evidence="3"/>
<comment type="catalytic activity">
    <reaction evidence="12">
        <text>cytidine(967) in 16S rRNA + S-adenosyl-L-methionine = 5-methylcytidine(967) in 16S rRNA + S-adenosyl-L-homocysteine + H(+)</text>
        <dbReference type="Rhea" id="RHEA:42748"/>
        <dbReference type="Rhea" id="RHEA-COMP:10219"/>
        <dbReference type="Rhea" id="RHEA-COMP:10220"/>
        <dbReference type="ChEBI" id="CHEBI:15378"/>
        <dbReference type="ChEBI" id="CHEBI:57856"/>
        <dbReference type="ChEBI" id="CHEBI:59789"/>
        <dbReference type="ChEBI" id="CHEBI:74483"/>
        <dbReference type="ChEBI" id="CHEBI:82748"/>
        <dbReference type="EC" id="2.1.1.176"/>
    </reaction>
</comment>
<evidence type="ECO:0000259" key="15">
    <source>
        <dbReference type="PROSITE" id="PS51686"/>
    </source>
</evidence>
<dbReference type="Proteomes" id="UP000534783">
    <property type="component" value="Unassembled WGS sequence"/>
</dbReference>
<evidence type="ECO:0000256" key="11">
    <source>
        <dbReference type="ARBA" id="ARBA00031088"/>
    </source>
</evidence>
<dbReference type="InterPro" id="IPR049560">
    <property type="entry name" value="MeTrfase_RsmB-F_NOP2_cat"/>
</dbReference>
<keyword evidence="5" id="KW-0698">rRNA processing</keyword>
<feature type="active site" description="Nucleophile" evidence="13">
    <location>
        <position position="389"/>
    </location>
</feature>
<keyword evidence="17" id="KW-1185">Reference proteome</keyword>
<feature type="region of interest" description="Disordered" evidence="14">
    <location>
        <begin position="393"/>
        <end position="422"/>
    </location>
</feature>
<feature type="binding site" evidence="13">
    <location>
        <position position="336"/>
    </location>
    <ligand>
        <name>S-adenosyl-L-methionine</name>
        <dbReference type="ChEBI" id="CHEBI:59789"/>
    </ligand>
</feature>
<keyword evidence="9 13" id="KW-0694">RNA-binding</keyword>
<evidence type="ECO:0000256" key="4">
    <source>
        <dbReference type="ARBA" id="ARBA00022490"/>
    </source>
</evidence>
<comment type="subcellular location">
    <subcellularLocation>
        <location evidence="2">Cytoplasm</location>
    </subcellularLocation>
</comment>
<dbReference type="PROSITE" id="PS51686">
    <property type="entry name" value="SAM_MT_RSMB_NOP"/>
    <property type="match status" value="1"/>
</dbReference>
<proteinExistence type="inferred from homology"/>
<evidence type="ECO:0000256" key="10">
    <source>
        <dbReference type="ARBA" id="ARBA00030399"/>
    </source>
</evidence>
<dbReference type="PRINTS" id="PR02008">
    <property type="entry name" value="RCMTFAMILY"/>
</dbReference>
<feature type="compositionally biased region" description="Basic and acidic residues" evidence="14">
    <location>
        <begin position="406"/>
        <end position="422"/>
    </location>
</feature>
<dbReference type="Gene3D" id="3.40.50.150">
    <property type="entry name" value="Vaccinia Virus protein VP39"/>
    <property type="match status" value="1"/>
</dbReference>
<evidence type="ECO:0000256" key="1">
    <source>
        <dbReference type="ARBA" id="ARBA00002724"/>
    </source>
</evidence>
<dbReference type="GO" id="GO:0003723">
    <property type="term" value="F:RNA binding"/>
    <property type="evidence" value="ECO:0007669"/>
    <property type="project" value="UniProtKB-UniRule"/>
</dbReference>
<dbReference type="InterPro" id="IPR004573">
    <property type="entry name" value="rRNA_ssu_MeTfrase_B"/>
</dbReference>
<dbReference type="Gene3D" id="3.30.70.1170">
    <property type="entry name" value="Sun protein, domain 3"/>
    <property type="match status" value="1"/>
</dbReference>
<dbReference type="InterPro" id="IPR006027">
    <property type="entry name" value="NusB_RsmB_TIM44"/>
</dbReference>
<name>A0A7X6DNQ8_9BACT</name>
<dbReference type="PANTHER" id="PTHR22807:SF53">
    <property type="entry name" value="RIBOSOMAL RNA SMALL SUBUNIT METHYLTRANSFERASE B-RELATED"/>
    <property type="match status" value="1"/>
</dbReference>
<keyword evidence="8 13" id="KW-0949">S-adenosyl-L-methionine</keyword>
<dbReference type="NCBIfam" id="NF011494">
    <property type="entry name" value="PRK14902.1"/>
    <property type="match status" value="1"/>
</dbReference>
<dbReference type="SUPFAM" id="SSF53335">
    <property type="entry name" value="S-adenosyl-L-methionine-dependent methyltransferases"/>
    <property type="match status" value="1"/>
</dbReference>
<feature type="binding site" evidence="13">
    <location>
        <begin position="270"/>
        <end position="276"/>
    </location>
    <ligand>
        <name>S-adenosyl-L-methionine</name>
        <dbReference type="ChEBI" id="CHEBI:59789"/>
    </ligand>
</feature>
<protein>
    <recommendedName>
        <fullName evidence="3">16S rRNA (cytosine(967)-C(5))-methyltransferase</fullName>
        <ecNumber evidence="3">2.1.1.176</ecNumber>
    </recommendedName>
    <alternativeName>
        <fullName evidence="10">16S rRNA m5C967 methyltransferase</fullName>
    </alternativeName>
    <alternativeName>
        <fullName evidence="11">rRNA (cytosine-C(5)-)-methyltransferase RsmB</fullName>
    </alternativeName>
</protein>
<sequence>MSNQRLIRSKKKPPAARPGALFLLAESELRQDDLSALIDRYLTAHPMERRDRALLTELVYGILRQRGYLDWQIDHFSKVKKIHPAIRNILRLGLYQLLFLNKIPPSAAVNTSVELAKEEEGIAASRLVNGLLRNILRQKDHLPAPDPKGDPVVFISVATSHPDWMVRRWLARWGREKTFQFCQSNNEVPTTTLRTNVLKIRREELVKRLEAEGATVALSTLSPHTLFVRGISVSSLPSYREGLFYVQDEGAQLISDLVDPKPGESLLDFCAAPGGKTTHLAELAGGRAHVTATDIHADRLHLIRENLSRLQTPGIEIETLAQATATERRYDRILIDAPCSALGILRRIPEGKWRKKPSIIPDYAKEQRQILEQALKHLKVGGRLIYATCSTEPEENEEQTAAFEAAHPELKREDPRESLPEGARKYVDERNHFTTRFNSDKMDQFFAVRWIRIA</sequence>
<dbReference type="Pfam" id="PF01029">
    <property type="entry name" value="NusB"/>
    <property type="match status" value="1"/>
</dbReference>
<gene>
    <name evidence="16" type="primary">rsmB</name>
    <name evidence="16" type="ORF">MNODULE_07325</name>
</gene>
<dbReference type="InterPro" id="IPR054728">
    <property type="entry name" value="RsmB-like_ferredoxin"/>
</dbReference>
<evidence type="ECO:0000256" key="8">
    <source>
        <dbReference type="ARBA" id="ARBA00022691"/>
    </source>
</evidence>
<dbReference type="Pfam" id="PF01189">
    <property type="entry name" value="Methyltr_RsmB-F"/>
    <property type="match status" value="1"/>
</dbReference>
<dbReference type="CDD" id="cd02440">
    <property type="entry name" value="AdoMet_MTases"/>
    <property type="match status" value="1"/>
</dbReference>
<dbReference type="Gene3D" id="1.10.940.10">
    <property type="entry name" value="NusB-like"/>
    <property type="match status" value="1"/>
</dbReference>
<dbReference type="AlphaFoldDB" id="A0A7X6DNQ8"/>
<dbReference type="GO" id="GO:0008649">
    <property type="term" value="F:rRNA methyltransferase activity"/>
    <property type="evidence" value="ECO:0007669"/>
    <property type="project" value="InterPro"/>
</dbReference>
<comment type="similarity">
    <text evidence="13">Belongs to the class I-like SAM-binding methyltransferase superfamily. RsmB/NOP family.</text>
</comment>
<evidence type="ECO:0000256" key="7">
    <source>
        <dbReference type="ARBA" id="ARBA00022679"/>
    </source>
</evidence>
<dbReference type="Pfam" id="PF22458">
    <property type="entry name" value="RsmF-B_ferredox"/>
    <property type="match status" value="1"/>
</dbReference>